<organism evidence="1 2">
    <name type="scientific">Hexamita inflata</name>
    <dbReference type="NCBI Taxonomy" id="28002"/>
    <lineage>
        <taxon>Eukaryota</taxon>
        <taxon>Metamonada</taxon>
        <taxon>Diplomonadida</taxon>
        <taxon>Hexamitidae</taxon>
        <taxon>Hexamitinae</taxon>
        <taxon>Hexamita</taxon>
    </lineage>
</organism>
<accession>A0ABP1IZW7</accession>
<name>A0ABP1IZW7_9EUKA</name>
<evidence type="ECO:0000313" key="1">
    <source>
        <dbReference type="EMBL" id="CAL6027576.1"/>
    </source>
</evidence>
<sequence length="411" mass="48075">MEHINWIYALAKKIESYSQSPEYLSQTKPADFTQFCCSALNLCWPFGQCHKIVFKNGLPQIQQPNNKVKAKKVYPGFIFAISMNEKGEFVKLDIAGAQEYNVLVDIFTLKDVCKNAMGVYDETQAIQEYLRLKHNIGKRYQIGECSTVYSYQDAVLVPLLLLKDQKQIWEENSYILSKCKEKYQGLEIIKQSQNEYVVLQMFADMKKCLVELSKQSLMHQILFQKQVEQYLDRPDFNLDSLLELPHIQILERISRIHQQIIVFNTNKQKAFNFNSFITNKYTKLQTLSEKMQQLKPGIEEKMLVLNKLSQELNSKYEINKESIQYNIKMAQEALKQKVNNIRSKNMIKTTRIAIKKQNPSKIFQSCENESAKKIKYTPKSRCNESKCILQQQSQKLSNLSKQLFNSSFQRK</sequence>
<reference evidence="1 2" key="1">
    <citation type="submission" date="2024-07" db="EMBL/GenBank/DDBJ databases">
        <authorList>
            <person name="Akdeniz Z."/>
        </authorList>
    </citation>
    <scope>NUCLEOTIDE SEQUENCE [LARGE SCALE GENOMIC DNA]</scope>
</reference>
<gene>
    <name evidence="1" type="ORF">HINF_LOCUS31390</name>
</gene>
<comment type="caution">
    <text evidence="1">The sequence shown here is derived from an EMBL/GenBank/DDBJ whole genome shotgun (WGS) entry which is preliminary data.</text>
</comment>
<evidence type="ECO:0000313" key="2">
    <source>
        <dbReference type="Proteomes" id="UP001642409"/>
    </source>
</evidence>
<proteinExistence type="predicted"/>
<dbReference type="EMBL" id="CAXDID020000105">
    <property type="protein sequence ID" value="CAL6027576.1"/>
    <property type="molecule type" value="Genomic_DNA"/>
</dbReference>
<dbReference type="Proteomes" id="UP001642409">
    <property type="component" value="Unassembled WGS sequence"/>
</dbReference>
<protein>
    <submittedName>
        <fullName evidence="1">Uncharacterized protein</fullName>
    </submittedName>
</protein>
<keyword evidence="2" id="KW-1185">Reference proteome</keyword>